<name>A0A9J5XW15_SOLCO</name>
<organism evidence="2 3">
    <name type="scientific">Solanum commersonii</name>
    <name type="common">Commerson's wild potato</name>
    <name type="synonym">Commerson's nightshade</name>
    <dbReference type="NCBI Taxonomy" id="4109"/>
    <lineage>
        <taxon>Eukaryota</taxon>
        <taxon>Viridiplantae</taxon>
        <taxon>Streptophyta</taxon>
        <taxon>Embryophyta</taxon>
        <taxon>Tracheophyta</taxon>
        <taxon>Spermatophyta</taxon>
        <taxon>Magnoliopsida</taxon>
        <taxon>eudicotyledons</taxon>
        <taxon>Gunneridae</taxon>
        <taxon>Pentapetalae</taxon>
        <taxon>asterids</taxon>
        <taxon>lamiids</taxon>
        <taxon>Solanales</taxon>
        <taxon>Solanaceae</taxon>
        <taxon>Solanoideae</taxon>
        <taxon>Solaneae</taxon>
        <taxon>Solanum</taxon>
    </lineage>
</organism>
<proteinExistence type="predicted"/>
<feature type="region of interest" description="Disordered" evidence="1">
    <location>
        <begin position="1"/>
        <end position="25"/>
    </location>
</feature>
<evidence type="ECO:0000256" key="1">
    <source>
        <dbReference type="SAM" id="MobiDB-lite"/>
    </source>
</evidence>
<gene>
    <name evidence="2" type="ORF">H5410_042907</name>
</gene>
<dbReference type="EMBL" id="JACXVP010000008">
    <property type="protein sequence ID" value="KAG5592393.1"/>
    <property type="molecule type" value="Genomic_DNA"/>
</dbReference>
<keyword evidence="3" id="KW-1185">Reference proteome</keyword>
<accession>A0A9J5XW15</accession>
<dbReference type="AlphaFoldDB" id="A0A9J5XW15"/>
<evidence type="ECO:0000313" key="3">
    <source>
        <dbReference type="Proteomes" id="UP000824120"/>
    </source>
</evidence>
<comment type="caution">
    <text evidence="2">The sequence shown here is derived from an EMBL/GenBank/DDBJ whole genome shotgun (WGS) entry which is preliminary data.</text>
</comment>
<evidence type="ECO:0000313" key="2">
    <source>
        <dbReference type="EMBL" id="KAG5592393.1"/>
    </source>
</evidence>
<reference evidence="2 3" key="1">
    <citation type="submission" date="2020-09" db="EMBL/GenBank/DDBJ databases">
        <title>De no assembly of potato wild relative species, Solanum commersonii.</title>
        <authorList>
            <person name="Cho K."/>
        </authorList>
    </citation>
    <scope>NUCLEOTIDE SEQUENCE [LARGE SCALE GENOMIC DNA]</scope>
    <source>
        <strain evidence="2">LZ3.2</strain>
        <tissue evidence="2">Leaf</tissue>
    </source>
</reference>
<protein>
    <submittedName>
        <fullName evidence="2">Uncharacterized protein</fullName>
    </submittedName>
</protein>
<sequence length="93" mass="10779">MSDQLNPIGQLKRQQTSATTNNPIKSKYNSFAEPLFFHCLQNPSPKPPGHAMEYFFNEPDDFMEKASKKCFKTQLYVVTNLVKETFRDGMQEK</sequence>
<dbReference type="Proteomes" id="UP000824120">
    <property type="component" value="Chromosome 8"/>
</dbReference>